<name>A0A1H3MTE0_9FIRM</name>
<evidence type="ECO:0000313" key="4">
    <source>
        <dbReference type="Proteomes" id="UP000198625"/>
    </source>
</evidence>
<sequence>MKFIFMVILLIFHWFAMKKIGEITSKKFNIKYFKKSVFLAPISIIFSLILIRTIGLSSQEAGFILGDVKEGFRSVCFIGLPLAIISGGLIFTIPKENLKEVKYGEKQVKWEFIYAWIFVGVVEEIIFRGFVQGTLDSMIDGHLFTFTSATIISSMVFVLIHIGNVLYKQETWKAFLSMIPTRLIAALVLGYSFQVSRSIIYSVIIHNLIDGLNMSALYFRKKAIRGKYEA</sequence>
<dbReference type="AlphaFoldDB" id="A0A1H3MTE0"/>
<dbReference type="Pfam" id="PF02517">
    <property type="entry name" value="Rce1-like"/>
    <property type="match status" value="1"/>
</dbReference>
<reference evidence="3 4" key="1">
    <citation type="submission" date="2016-10" db="EMBL/GenBank/DDBJ databases">
        <authorList>
            <person name="de Groot N.N."/>
        </authorList>
    </citation>
    <scope>NUCLEOTIDE SEQUENCE [LARGE SCALE GENOMIC DNA]</scope>
    <source>
        <strain evidence="3 4">DSM 21650</strain>
    </source>
</reference>
<gene>
    <name evidence="3" type="ORF">SAMN05660462_00912</name>
</gene>
<dbReference type="GO" id="GO:0004175">
    <property type="term" value="F:endopeptidase activity"/>
    <property type="evidence" value="ECO:0007669"/>
    <property type="project" value="UniProtKB-ARBA"/>
</dbReference>
<dbReference type="RefSeq" id="WP_091727835.1">
    <property type="nucleotide sequence ID" value="NZ_FNQE01000008.1"/>
</dbReference>
<dbReference type="GO" id="GO:0080120">
    <property type="term" value="P:CAAX-box protein maturation"/>
    <property type="evidence" value="ECO:0007669"/>
    <property type="project" value="UniProtKB-ARBA"/>
</dbReference>
<accession>A0A1H3MTE0</accession>
<feature type="transmembrane region" description="Helical" evidence="1">
    <location>
        <begin position="143"/>
        <end position="167"/>
    </location>
</feature>
<dbReference type="EMBL" id="FNQE01000008">
    <property type="protein sequence ID" value="SDY79961.1"/>
    <property type="molecule type" value="Genomic_DNA"/>
</dbReference>
<feature type="transmembrane region" description="Helical" evidence="1">
    <location>
        <begin position="112"/>
        <end position="131"/>
    </location>
</feature>
<dbReference type="OrthoDB" id="1437285at2"/>
<protein>
    <recommendedName>
        <fullName evidence="2">CAAX prenyl protease 2/Lysostaphin resistance protein A-like domain-containing protein</fullName>
    </recommendedName>
</protein>
<dbReference type="InterPro" id="IPR003675">
    <property type="entry name" value="Rce1/LyrA-like_dom"/>
</dbReference>
<proteinExistence type="predicted"/>
<dbReference type="Proteomes" id="UP000198625">
    <property type="component" value="Unassembled WGS sequence"/>
</dbReference>
<evidence type="ECO:0000259" key="2">
    <source>
        <dbReference type="Pfam" id="PF02517"/>
    </source>
</evidence>
<evidence type="ECO:0000256" key="1">
    <source>
        <dbReference type="SAM" id="Phobius"/>
    </source>
</evidence>
<feature type="transmembrane region" description="Helical" evidence="1">
    <location>
        <begin position="71"/>
        <end position="91"/>
    </location>
</feature>
<feature type="domain" description="CAAX prenyl protease 2/Lysostaphin resistance protein A-like" evidence="2">
    <location>
        <begin position="110"/>
        <end position="211"/>
    </location>
</feature>
<keyword evidence="4" id="KW-1185">Reference proteome</keyword>
<evidence type="ECO:0000313" key="3">
    <source>
        <dbReference type="EMBL" id="SDY79961.1"/>
    </source>
</evidence>
<keyword evidence="1" id="KW-1133">Transmembrane helix</keyword>
<feature type="transmembrane region" description="Helical" evidence="1">
    <location>
        <begin position="37"/>
        <end position="59"/>
    </location>
</feature>
<organism evidence="3 4">
    <name type="scientific">Proteiniborus ethanoligenes</name>
    <dbReference type="NCBI Taxonomy" id="415015"/>
    <lineage>
        <taxon>Bacteria</taxon>
        <taxon>Bacillati</taxon>
        <taxon>Bacillota</taxon>
        <taxon>Clostridia</taxon>
        <taxon>Eubacteriales</taxon>
        <taxon>Proteiniborus</taxon>
    </lineage>
</organism>
<keyword evidence="1" id="KW-0472">Membrane</keyword>
<keyword evidence="1" id="KW-0812">Transmembrane</keyword>